<keyword evidence="3 8" id="KW-0808">Transferase</keyword>
<keyword evidence="6" id="KW-0472">Membrane</keyword>
<evidence type="ECO:0000259" key="7">
    <source>
        <dbReference type="Pfam" id="PF00535"/>
    </source>
</evidence>
<dbReference type="PANTHER" id="PTHR48090:SF1">
    <property type="entry name" value="PROPHAGE BACTOPRENOL GLUCOSYL TRANSFERASE HOMOLOG"/>
    <property type="match status" value="1"/>
</dbReference>
<keyword evidence="2 8" id="KW-0328">Glycosyltransferase</keyword>
<dbReference type="EMBL" id="BEHT01000022">
    <property type="protein sequence ID" value="GBC99159.1"/>
    <property type="molecule type" value="Genomic_DNA"/>
</dbReference>
<evidence type="ECO:0000256" key="2">
    <source>
        <dbReference type="ARBA" id="ARBA00022676"/>
    </source>
</evidence>
<dbReference type="Gene3D" id="3.90.550.10">
    <property type="entry name" value="Spore Coat Polysaccharide Biosynthesis Protein SpsA, Chain A"/>
    <property type="match status" value="1"/>
</dbReference>
<gene>
    <name evidence="8" type="ORF">HRbin17_01680</name>
</gene>
<keyword evidence="4" id="KW-0812">Transmembrane</keyword>
<evidence type="ECO:0000256" key="1">
    <source>
        <dbReference type="ARBA" id="ARBA00004141"/>
    </source>
</evidence>
<dbReference type="Pfam" id="PF00535">
    <property type="entry name" value="Glycos_transf_2"/>
    <property type="match status" value="1"/>
</dbReference>
<protein>
    <submittedName>
        <fullName evidence="8">Putative glycosyltransferase</fullName>
        <ecNumber evidence="8">2.4.-.-</ecNumber>
    </submittedName>
</protein>
<dbReference type="EC" id="2.4.-.-" evidence="8"/>
<name>A0A2H5XD93_9BACT</name>
<dbReference type="Proteomes" id="UP000236173">
    <property type="component" value="Unassembled WGS sequence"/>
</dbReference>
<reference evidence="9" key="1">
    <citation type="submission" date="2017-09" db="EMBL/GenBank/DDBJ databases">
        <title>Metaegenomics of thermophilic ammonia-oxidizing enrichment culture.</title>
        <authorList>
            <person name="Kato S."/>
            <person name="Suzuki K."/>
        </authorList>
    </citation>
    <scope>NUCLEOTIDE SEQUENCE [LARGE SCALE GENOMIC DNA]</scope>
</reference>
<dbReference type="CDD" id="cd04187">
    <property type="entry name" value="DPM1_like_bac"/>
    <property type="match status" value="1"/>
</dbReference>
<dbReference type="GO" id="GO:0016757">
    <property type="term" value="F:glycosyltransferase activity"/>
    <property type="evidence" value="ECO:0007669"/>
    <property type="project" value="UniProtKB-KW"/>
</dbReference>
<dbReference type="AlphaFoldDB" id="A0A2H5XD93"/>
<feature type="domain" description="Glycosyltransferase 2-like" evidence="7">
    <location>
        <begin position="1"/>
        <end position="160"/>
    </location>
</feature>
<keyword evidence="5" id="KW-1133">Transmembrane helix</keyword>
<evidence type="ECO:0000256" key="4">
    <source>
        <dbReference type="ARBA" id="ARBA00022692"/>
    </source>
</evidence>
<evidence type="ECO:0000256" key="3">
    <source>
        <dbReference type="ARBA" id="ARBA00022679"/>
    </source>
</evidence>
<organism evidence="8 9">
    <name type="scientific">Candidatus Fervidibacter japonicus</name>
    <dbReference type="NCBI Taxonomy" id="2035412"/>
    <lineage>
        <taxon>Bacteria</taxon>
        <taxon>Candidatus Fervidibacterota</taxon>
        <taxon>Candidatus Fervidibacter</taxon>
    </lineage>
</organism>
<evidence type="ECO:0000313" key="9">
    <source>
        <dbReference type="Proteomes" id="UP000236173"/>
    </source>
</evidence>
<dbReference type="GO" id="GO:0005886">
    <property type="term" value="C:plasma membrane"/>
    <property type="evidence" value="ECO:0007669"/>
    <property type="project" value="TreeGrafter"/>
</dbReference>
<dbReference type="InterPro" id="IPR001173">
    <property type="entry name" value="Glyco_trans_2-like"/>
</dbReference>
<accession>A0A2H5XD93</accession>
<dbReference type="InterPro" id="IPR029044">
    <property type="entry name" value="Nucleotide-diphossugar_trans"/>
</dbReference>
<sequence length="260" mass="28531">MPVYRNAATLEPLYARLLCAIAPLTDRYDIVFVNDACPEGSLEVLKRIALRDDKVSVIDLAHNVGQHQAIVIGLAHAVGDIVAVMDADLQDPPEALPHLVATLLASPDIGVVFAGRRGRYESGLRLGTSFAFKTLLHWFGKVPRDAGSFCVMRRQVVDRLLALPSVPPYLLTLLSACKVRTVSVPVVRQVRPVGASAYSEWKRLRLALAALWGIVQLKVVRRQGRYPTQLDRMMGIPLQRFGSRFNPPLANSAPAPGEVK</sequence>
<dbReference type="PANTHER" id="PTHR48090">
    <property type="entry name" value="UNDECAPRENYL-PHOSPHATE 4-DEOXY-4-FORMAMIDO-L-ARABINOSE TRANSFERASE-RELATED"/>
    <property type="match status" value="1"/>
</dbReference>
<dbReference type="InterPro" id="IPR050256">
    <property type="entry name" value="Glycosyltransferase_2"/>
</dbReference>
<evidence type="ECO:0000256" key="5">
    <source>
        <dbReference type="ARBA" id="ARBA00022989"/>
    </source>
</evidence>
<comment type="caution">
    <text evidence="8">The sequence shown here is derived from an EMBL/GenBank/DDBJ whole genome shotgun (WGS) entry which is preliminary data.</text>
</comment>
<proteinExistence type="predicted"/>
<evidence type="ECO:0000313" key="8">
    <source>
        <dbReference type="EMBL" id="GBC99159.1"/>
    </source>
</evidence>
<comment type="subcellular location">
    <subcellularLocation>
        <location evidence="1">Membrane</location>
        <topology evidence="1">Multi-pass membrane protein</topology>
    </subcellularLocation>
</comment>
<dbReference type="SUPFAM" id="SSF53448">
    <property type="entry name" value="Nucleotide-diphospho-sugar transferases"/>
    <property type="match status" value="1"/>
</dbReference>
<evidence type="ECO:0000256" key="6">
    <source>
        <dbReference type="ARBA" id="ARBA00023136"/>
    </source>
</evidence>